<dbReference type="RefSeq" id="WP_107566816.1">
    <property type="nucleotide sequence ID" value="NZ_PYYB01000001.1"/>
</dbReference>
<gene>
    <name evidence="1" type="ORF">C7Y72_01295</name>
</gene>
<name>A0A2T4UGN6_9ACTN</name>
<dbReference type="SUPFAM" id="SSF48371">
    <property type="entry name" value="ARM repeat"/>
    <property type="match status" value="1"/>
</dbReference>
<dbReference type="InterPro" id="IPR016024">
    <property type="entry name" value="ARM-type_fold"/>
</dbReference>
<dbReference type="AlphaFoldDB" id="A0A2T4UGN6"/>
<organism evidence="1 2">
    <name type="scientific">Paraconexibacter algicola</name>
    <dbReference type="NCBI Taxonomy" id="2133960"/>
    <lineage>
        <taxon>Bacteria</taxon>
        <taxon>Bacillati</taxon>
        <taxon>Actinomycetota</taxon>
        <taxon>Thermoleophilia</taxon>
        <taxon>Solirubrobacterales</taxon>
        <taxon>Paraconexibacteraceae</taxon>
        <taxon>Paraconexibacter</taxon>
    </lineage>
</organism>
<evidence type="ECO:0000313" key="2">
    <source>
        <dbReference type="Proteomes" id="UP000240739"/>
    </source>
</evidence>
<proteinExistence type="predicted"/>
<keyword evidence="2" id="KW-1185">Reference proteome</keyword>
<evidence type="ECO:0000313" key="1">
    <source>
        <dbReference type="EMBL" id="PTL58378.1"/>
    </source>
</evidence>
<dbReference type="Gene3D" id="1.25.40.290">
    <property type="entry name" value="ARM repeat domains"/>
    <property type="match status" value="1"/>
</dbReference>
<dbReference type="OrthoDB" id="9797162at2"/>
<comment type="caution">
    <text evidence="1">The sequence shown here is derived from an EMBL/GenBank/DDBJ whole genome shotgun (WGS) entry which is preliminary data.</text>
</comment>
<accession>A0A2T4UGN6</accession>
<reference evidence="1 2" key="1">
    <citation type="submission" date="2018-03" db="EMBL/GenBank/DDBJ databases">
        <title>Aquarubrobacter algicola gen. nov., sp. nov., a novel actinobacterium isolated from shallow eutrophic lake during the end of cyanobacterial harmful algal blooms.</title>
        <authorList>
            <person name="Chun S.J."/>
        </authorList>
    </citation>
    <scope>NUCLEOTIDE SEQUENCE [LARGE SCALE GENOMIC DNA]</scope>
    <source>
        <strain evidence="1 2">Seoho-28</strain>
    </source>
</reference>
<sequence>MPFADELLGREVVETLRDVLHGVAPDRPLDELAAVAGALDGQALGERSAAIRDATLAGLPADFAAFDAVLRAALADDRFRGWMIWAVADAAAVRALEAPDDRDLVAGLELLRALTPRLTAEAAIRRFLLRDPDRTLAHLAGWTDDPDEHVRRLVSEGTRPNLPWAVRVPALRARPDATVGLLDALHRDPAEYVRRSVANHLNDLSRIDADLAIAVAGRWLAGAPGDVPTARLVRHALRTAVKAGDPRALALQGFGPPPPGLTITGPVPDRTALRIGEELTLTCTLAHAGDAPVALAIDYVVHYVKASGATAPKVFKLATRTLAPGETATLTARRSFAQRTTRRHHPGPHVVELQVNGHRHGRAEVQLLP</sequence>
<dbReference type="Proteomes" id="UP000240739">
    <property type="component" value="Unassembled WGS sequence"/>
</dbReference>
<dbReference type="EMBL" id="PYYB01000001">
    <property type="protein sequence ID" value="PTL58378.1"/>
    <property type="molecule type" value="Genomic_DNA"/>
</dbReference>
<protein>
    <submittedName>
        <fullName evidence="1">DNA alkylation repair protein</fullName>
    </submittedName>
</protein>